<dbReference type="PIRSF" id="PIRSF000106">
    <property type="entry name" value="ME"/>
    <property type="match status" value="1"/>
</dbReference>
<keyword evidence="7" id="KW-1185">Reference proteome</keyword>
<gene>
    <name evidence="6" type="ORF">ACFSFY_01575</name>
</gene>
<evidence type="ECO:0000256" key="3">
    <source>
        <dbReference type="RuleBase" id="RU003427"/>
    </source>
</evidence>
<dbReference type="SMART" id="SM00919">
    <property type="entry name" value="Malic_M"/>
    <property type="match status" value="1"/>
</dbReference>
<dbReference type="SUPFAM" id="SSF51735">
    <property type="entry name" value="NAD(P)-binding Rossmann-fold domains"/>
    <property type="match status" value="1"/>
</dbReference>
<evidence type="ECO:0000313" key="6">
    <source>
        <dbReference type="EMBL" id="MFD1926764.1"/>
    </source>
</evidence>
<dbReference type="InterPro" id="IPR012302">
    <property type="entry name" value="Malic_NAD-bd"/>
</dbReference>
<dbReference type="Pfam" id="PF03949">
    <property type="entry name" value="Malic_M"/>
    <property type="match status" value="1"/>
</dbReference>
<dbReference type="SUPFAM" id="SSF53223">
    <property type="entry name" value="Aminoacid dehydrogenase-like, N-terminal domain"/>
    <property type="match status" value="1"/>
</dbReference>
<dbReference type="Gene3D" id="3.40.50.720">
    <property type="entry name" value="NAD(P)-binding Rossmann-like Domain"/>
    <property type="match status" value="1"/>
</dbReference>
<dbReference type="PANTHER" id="PTHR43237:SF4">
    <property type="entry name" value="NADP-DEPENDENT MALIC ENZYME"/>
    <property type="match status" value="1"/>
</dbReference>
<comment type="similarity">
    <text evidence="1 3">Belongs to the malic enzymes family.</text>
</comment>
<dbReference type="InterPro" id="IPR037062">
    <property type="entry name" value="Malic_N_dom_sf"/>
</dbReference>
<dbReference type="InterPro" id="IPR001891">
    <property type="entry name" value="Malic_OxRdtase"/>
</dbReference>
<evidence type="ECO:0000259" key="5">
    <source>
        <dbReference type="SMART" id="SM01274"/>
    </source>
</evidence>
<feature type="domain" description="Malic enzyme NAD-binding" evidence="4">
    <location>
        <begin position="161"/>
        <end position="385"/>
    </location>
</feature>
<dbReference type="PANTHER" id="PTHR43237">
    <property type="entry name" value="NADP-DEPENDENT MALIC ENZYME"/>
    <property type="match status" value="1"/>
</dbReference>
<dbReference type="RefSeq" id="WP_381535422.1">
    <property type="nucleotide sequence ID" value="NZ_JBHUGI010000004.1"/>
</dbReference>
<dbReference type="InterPro" id="IPR046346">
    <property type="entry name" value="Aminoacid_DH-like_N_sf"/>
</dbReference>
<name>A0ABW4SCV9_9BACL</name>
<dbReference type="InterPro" id="IPR045213">
    <property type="entry name" value="Malic_NAD-bd_bact_type"/>
</dbReference>
<evidence type="ECO:0000259" key="4">
    <source>
        <dbReference type="SMART" id="SM00919"/>
    </source>
</evidence>
<keyword evidence="2" id="KW-0560">Oxidoreductase</keyword>
<keyword evidence="3" id="KW-0479">Metal-binding</keyword>
<dbReference type="SMART" id="SM01274">
    <property type="entry name" value="malic"/>
    <property type="match status" value="1"/>
</dbReference>
<dbReference type="InterPro" id="IPR051674">
    <property type="entry name" value="Malate_Decarboxylase"/>
</dbReference>
<evidence type="ECO:0000256" key="1">
    <source>
        <dbReference type="ARBA" id="ARBA00008785"/>
    </source>
</evidence>
<dbReference type="Gene3D" id="3.40.50.10380">
    <property type="entry name" value="Malic enzyme, N-terminal domain"/>
    <property type="match status" value="1"/>
</dbReference>
<comment type="caution">
    <text evidence="6">The sequence shown here is derived from an EMBL/GenBank/DDBJ whole genome shotgun (WGS) entry which is preliminary data.</text>
</comment>
<sequence>MVKVISSALQIHKDNKGKMEVVSKVPLENNVDLSLAYSPGVAEPCLEIVKNPSSVYDYTIKGNLVAVVTDGTAVLGLGDIGPEASLPVMEGKALLLKRFANIDAFPICLNTKNVDEIVNIVKAISPTFGAINLEDISAPRCFEVERRLREECDIPVFHDDQHGTAIVVGAGLINSLKVVDKKMSEVKIVVNGAGAAGIAIVKLLVELGFDHIVMCDSKGIIYKDRPDGMNPMKDMIATITNHSSLKGSLKDAMTGADIFIGVSAANLLTKELIECMDVDPIVFALANPNPEIMPDKAKEFGVRIIATGRSDYPNQVNNVLAFPGIFRGTLDVRATDINDIMKLAATYAIASLIKDEDLNEEYIIPNAFDDRIAKVVAKAVSQAAIQSGVALLK</sequence>
<protein>
    <submittedName>
        <fullName evidence="6">NADP-dependent malic enzyme</fullName>
    </submittedName>
</protein>
<dbReference type="PRINTS" id="PR00072">
    <property type="entry name" value="MALOXRDTASE"/>
</dbReference>
<proteinExistence type="inferred from homology"/>
<dbReference type="Pfam" id="PF00390">
    <property type="entry name" value="malic"/>
    <property type="match status" value="1"/>
</dbReference>
<dbReference type="Proteomes" id="UP001597218">
    <property type="component" value="Unassembled WGS sequence"/>
</dbReference>
<evidence type="ECO:0000256" key="2">
    <source>
        <dbReference type="ARBA" id="ARBA00023002"/>
    </source>
</evidence>
<dbReference type="InterPro" id="IPR012301">
    <property type="entry name" value="Malic_N_dom"/>
</dbReference>
<feature type="domain" description="Malic enzyme N-terminal" evidence="5">
    <location>
        <begin position="16"/>
        <end position="149"/>
    </location>
</feature>
<organism evidence="6 7">
    <name type="scientific">Sporosarcina siberiensis</name>
    <dbReference type="NCBI Taxonomy" id="1365606"/>
    <lineage>
        <taxon>Bacteria</taxon>
        <taxon>Bacillati</taxon>
        <taxon>Bacillota</taxon>
        <taxon>Bacilli</taxon>
        <taxon>Bacillales</taxon>
        <taxon>Caryophanaceae</taxon>
        <taxon>Sporosarcina</taxon>
    </lineage>
</organism>
<dbReference type="EMBL" id="JBHUGI010000004">
    <property type="protein sequence ID" value="MFD1926764.1"/>
    <property type="molecule type" value="Genomic_DNA"/>
</dbReference>
<dbReference type="InterPro" id="IPR036291">
    <property type="entry name" value="NAD(P)-bd_dom_sf"/>
</dbReference>
<accession>A0ABW4SCV9</accession>
<reference evidence="7" key="1">
    <citation type="journal article" date="2019" name="Int. J. Syst. Evol. Microbiol.">
        <title>The Global Catalogue of Microorganisms (GCM) 10K type strain sequencing project: providing services to taxonomists for standard genome sequencing and annotation.</title>
        <authorList>
            <consortium name="The Broad Institute Genomics Platform"/>
            <consortium name="The Broad Institute Genome Sequencing Center for Infectious Disease"/>
            <person name="Wu L."/>
            <person name="Ma J."/>
        </authorList>
    </citation>
    <scope>NUCLEOTIDE SEQUENCE [LARGE SCALE GENOMIC DNA]</scope>
    <source>
        <strain evidence="7">CGMCC 4.7177</strain>
    </source>
</reference>
<dbReference type="CDD" id="cd05311">
    <property type="entry name" value="NAD_bind_2_malic_enz"/>
    <property type="match status" value="1"/>
</dbReference>
<evidence type="ECO:0000313" key="7">
    <source>
        <dbReference type="Proteomes" id="UP001597218"/>
    </source>
</evidence>